<evidence type="ECO:0000313" key="2">
    <source>
        <dbReference type="Proteomes" id="UP000464374"/>
    </source>
</evidence>
<accession>A0A6P1Y1A5</accession>
<dbReference type="EMBL" id="CP048020">
    <property type="protein sequence ID" value="QHX43169.1"/>
    <property type="molecule type" value="Genomic_DNA"/>
</dbReference>
<sequence length="243" mass="28087">MNYYNWNAKWAGNSITELKEYTGEEILKLYCYGLSEEKYPLKKDRDSILKSWIDYFNNTKTNIKKLLVTGIVNQKLLESICNQTSLEELVIFQGNFSDIQCIAKLKNLKALSVYASSRVKSLQPIGEIKNLEVLILSNFTGVTDYSPLGKLKDLKQLGIHSSMGNIIKVDSFDFLKSLKNIKNLHTTGFRLLNGDYSPVLELEKLEFLSVNMPAYDYKIWNDRFAEKFKDIPQNDHVRQFVFI</sequence>
<reference evidence="1 2" key="1">
    <citation type="submission" date="2020-01" db="EMBL/GenBank/DDBJ databases">
        <title>Complete genome sequence of a human oral phylogroup 1 Treponema sp. strain ATCC 700766, originally isolated from periodontitis dental plaque.</title>
        <authorList>
            <person name="Chan Y."/>
            <person name="Huo Y.-B."/>
            <person name="Yu X.-L."/>
            <person name="Zeng H."/>
            <person name="Leung W.-K."/>
            <person name="Watt R.M."/>
        </authorList>
    </citation>
    <scope>NUCLEOTIDE SEQUENCE [LARGE SCALE GENOMIC DNA]</scope>
    <source>
        <strain evidence="1 2">OMZ 804</strain>
    </source>
</reference>
<dbReference type="SUPFAM" id="SSF52058">
    <property type="entry name" value="L domain-like"/>
    <property type="match status" value="1"/>
</dbReference>
<evidence type="ECO:0000313" key="1">
    <source>
        <dbReference type="EMBL" id="QHX43169.1"/>
    </source>
</evidence>
<organism evidence="1 2">
    <name type="scientific">Treponema vincentii</name>
    <dbReference type="NCBI Taxonomy" id="69710"/>
    <lineage>
        <taxon>Bacteria</taxon>
        <taxon>Pseudomonadati</taxon>
        <taxon>Spirochaetota</taxon>
        <taxon>Spirochaetia</taxon>
        <taxon>Spirochaetales</taxon>
        <taxon>Treponemataceae</taxon>
        <taxon>Treponema</taxon>
    </lineage>
</organism>
<dbReference type="AlphaFoldDB" id="A0A6P1Y1A5"/>
<dbReference type="Gene3D" id="3.80.10.10">
    <property type="entry name" value="Ribonuclease Inhibitor"/>
    <property type="match status" value="1"/>
</dbReference>
<gene>
    <name evidence="1" type="ORF">GWP43_06635</name>
</gene>
<proteinExistence type="predicted"/>
<name>A0A6P1Y1A5_9SPIR</name>
<dbReference type="RefSeq" id="WP_162663501.1">
    <property type="nucleotide sequence ID" value="NZ_CP048020.1"/>
</dbReference>
<dbReference type="KEGG" id="trz:GWP43_06635"/>
<evidence type="ECO:0008006" key="3">
    <source>
        <dbReference type="Google" id="ProtNLM"/>
    </source>
</evidence>
<protein>
    <recommendedName>
        <fullName evidence="3">Leucine-rich repeat domain-containing protein</fullName>
    </recommendedName>
</protein>
<dbReference type="Proteomes" id="UP000464374">
    <property type="component" value="Chromosome"/>
</dbReference>
<dbReference type="InterPro" id="IPR032675">
    <property type="entry name" value="LRR_dom_sf"/>
</dbReference>